<feature type="binding site" evidence="19">
    <location>
        <position position="306"/>
    </location>
    <ligand>
        <name>phosphoenolpyruvate</name>
        <dbReference type="ChEBI" id="CHEBI:58702"/>
    </ligand>
</feature>
<feature type="domain" description="PEP-utilising enzyme C-terminal" evidence="23">
    <location>
        <begin position="266"/>
        <end position="551"/>
    </location>
</feature>
<keyword evidence="9 17" id="KW-0963">Cytoplasm</keyword>
<keyword evidence="10 17" id="KW-0762">Sugar transport</keyword>
<dbReference type="InterPro" id="IPR036618">
    <property type="entry name" value="PtsI_HPr-bd_sf"/>
</dbReference>
<evidence type="ECO:0000259" key="24">
    <source>
        <dbReference type="Pfam" id="PF05524"/>
    </source>
</evidence>
<comment type="catalytic activity">
    <reaction evidence="1 17">
        <text>L-histidyl-[protein] + phosphoenolpyruvate = N(pros)-phospho-L-histidyl-[protein] + pyruvate</text>
        <dbReference type="Rhea" id="RHEA:23880"/>
        <dbReference type="Rhea" id="RHEA-COMP:9745"/>
        <dbReference type="Rhea" id="RHEA-COMP:9746"/>
        <dbReference type="ChEBI" id="CHEBI:15361"/>
        <dbReference type="ChEBI" id="CHEBI:29979"/>
        <dbReference type="ChEBI" id="CHEBI:58702"/>
        <dbReference type="ChEBI" id="CHEBI:64837"/>
        <dbReference type="EC" id="2.7.3.9"/>
    </reaction>
</comment>
<dbReference type="InterPro" id="IPR015813">
    <property type="entry name" value="Pyrv/PenolPyrv_kinase-like_dom"/>
</dbReference>
<evidence type="ECO:0000256" key="14">
    <source>
        <dbReference type="ARBA" id="ARBA00022777"/>
    </source>
</evidence>
<feature type="active site" description="Tele-phosphohistidine intermediate" evidence="18">
    <location>
        <position position="198"/>
    </location>
</feature>
<dbReference type="PROSITE" id="PS00742">
    <property type="entry name" value="PEP_ENZYMES_2"/>
    <property type="match status" value="1"/>
</dbReference>
<dbReference type="SUPFAM" id="SSF51621">
    <property type="entry name" value="Phosphoenolpyruvate/pyruvate domain"/>
    <property type="match status" value="1"/>
</dbReference>
<dbReference type="Pfam" id="PF05524">
    <property type="entry name" value="PEP-utilisers_N"/>
    <property type="match status" value="1"/>
</dbReference>
<evidence type="ECO:0000256" key="19">
    <source>
        <dbReference type="PIRSR" id="PIRSR000732-2"/>
    </source>
</evidence>
<keyword evidence="12 17" id="KW-0598">Phosphotransferase system</keyword>
<evidence type="ECO:0000259" key="23">
    <source>
        <dbReference type="Pfam" id="PF02896"/>
    </source>
</evidence>
<evidence type="ECO:0000256" key="6">
    <source>
        <dbReference type="ARBA" id="ARBA00012232"/>
    </source>
</evidence>
<keyword evidence="11 17" id="KW-0808">Transferase</keyword>
<dbReference type="AlphaFoldDB" id="A0A844FZB5"/>
<dbReference type="GO" id="GO:0005737">
    <property type="term" value="C:cytoplasm"/>
    <property type="evidence" value="ECO:0007669"/>
    <property type="project" value="UniProtKB-SubCell"/>
</dbReference>
<evidence type="ECO:0000256" key="11">
    <source>
        <dbReference type="ARBA" id="ARBA00022679"/>
    </source>
</evidence>
<evidence type="ECO:0000256" key="5">
    <source>
        <dbReference type="ARBA" id="ARBA00007837"/>
    </source>
</evidence>
<feature type="binding site" evidence="19">
    <location>
        <begin position="465"/>
        <end position="466"/>
    </location>
    <ligand>
        <name>phosphoenolpyruvate</name>
        <dbReference type="ChEBI" id="CHEBI:58702"/>
    </ligand>
</feature>
<dbReference type="InterPro" id="IPR024692">
    <property type="entry name" value="PTS_EI"/>
</dbReference>
<feature type="binding site" evidence="20">
    <location>
        <position position="442"/>
    </location>
    <ligand>
        <name>Mg(2+)</name>
        <dbReference type="ChEBI" id="CHEBI:18420"/>
    </ligand>
</feature>
<evidence type="ECO:0000256" key="21">
    <source>
        <dbReference type="SAM" id="Coils"/>
    </source>
</evidence>
<evidence type="ECO:0000313" key="26">
    <source>
        <dbReference type="Proteomes" id="UP000435649"/>
    </source>
</evidence>
<dbReference type="EMBL" id="VUNS01000002">
    <property type="protein sequence ID" value="MST96062.1"/>
    <property type="molecule type" value="Genomic_DNA"/>
</dbReference>
<dbReference type="Gene3D" id="3.50.30.10">
    <property type="entry name" value="Phosphohistidine domain"/>
    <property type="match status" value="1"/>
</dbReference>
<feature type="domain" description="PEP-utilising enzyme mobile" evidence="22">
    <location>
        <begin position="162"/>
        <end position="235"/>
    </location>
</feature>
<evidence type="ECO:0000256" key="20">
    <source>
        <dbReference type="PIRSR" id="PIRSR000732-3"/>
    </source>
</evidence>
<reference evidence="25 26" key="1">
    <citation type="submission" date="2019-08" db="EMBL/GenBank/DDBJ databases">
        <title>In-depth cultivation of the pig gut microbiome towards novel bacterial diversity and tailored functional studies.</title>
        <authorList>
            <person name="Wylensek D."/>
            <person name="Hitch T.C.A."/>
            <person name="Clavel T."/>
        </authorList>
    </citation>
    <scope>NUCLEOTIDE SEQUENCE [LARGE SCALE GENOMIC DNA]</scope>
    <source>
        <strain evidence="25 26">BBE-744-WT-12</strain>
    </source>
</reference>
<comment type="subcellular location">
    <subcellularLocation>
        <location evidence="4 17">Cytoplasm</location>
    </subcellularLocation>
</comment>
<feature type="domain" description="Phosphotransferase system enzyme I N-terminal" evidence="24">
    <location>
        <begin position="10"/>
        <end position="134"/>
    </location>
</feature>
<dbReference type="PRINTS" id="PR01736">
    <property type="entry name" value="PHPHTRNFRASE"/>
</dbReference>
<feature type="binding site" evidence="19">
    <location>
        <position position="342"/>
    </location>
    <ligand>
        <name>phosphoenolpyruvate</name>
        <dbReference type="ChEBI" id="CHEBI:58702"/>
    </ligand>
</feature>
<organism evidence="25 26">
    <name type="scientific">Victivallis lenta</name>
    <dbReference type="NCBI Taxonomy" id="2606640"/>
    <lineage>
        <taxon>Bacteria</taxon>
        <taxon>Pseudomonadati</taxon>
        <taxon>Lentisphaerota</taxon>
        <taxon>Lentisphaeria</taxon>
        <taxon>Victivallales</taxon>
        <taxon>Victivallaceae</taxon>
        <taxon>Victivallis</taxon>
    </lineage>
</organism>
<dbReference type="GO" id="GO:0008965">
    <property type="term" value="F:phosphoenolpyruvate-protein phosphotransferase activity"/>
    <property type="evidence" value="ECO:0007669"/>
    <property type="project" value="UniProtKB-EC"/>
</dbReference>
<evidence type="ECO:0000256" key="15">
    <source>
        <dbReference type="ARBA" id="ARBA00022842"/>
    </source>
</evidence>
<keyword evidence="14 17" id="KW-0418">Kinase</keyword>
<dbReference type="InterPro" id="IPR036637">
    <property type="entry name" value="Phosphohistidine_dom_sf"/>
</dbReference>
<dbReference type="Pfam" id="PF00391">
    <property type="entry name" value="PEP-utilizers"/>
    <property type="match status" value="1"/>
</dbReference>
<accession>A0A844FZB5</accession>
<evidence type="ECO:0000256" key="12">
    <source>
        <dbReference type="ARBA" id="ARBA00022683"/>
    </source>
</evidence>
<proteinExistence type="inferred from homology"/>
<dbReference type="EC" id="2.7.3.9" evidence="6 17"/>
<dbReference type="Pfam" id="PF02896">
    <property type="entry name" value="PEP-utilizers_C"/>
    <property type="match status" value="1"/>
</dbReference>
<keyword evidence="8 17" id="KW-0813">Transport</keyword>
<evidence type="ECO:0000313" key="25">
    <source>
        <dbReference type="EMBL" id="MST96062.1"/>
    </source>
</evidence>
<feature type="active site" description="Proton donor" evidence="18">
    <location>
        <position position="513"/>
    </location>
</feature>
<dbReference type="InterPro" id="IPR023151">
    <property type="entry name" value="PEP_util_CS"/>
</dbReference>
<evidence type="ECO:0000256" key="13">
    <source>
        <dbReference type="ARBA" id="ARBA00022723"/>
    </source>
</evidence>
<dbReference type="PANTHER" id="PTHR46244:SF3">
    <property type="entry name" value="PHOSPHOENOLPYRUVATE-PROTEIN PHOSPHOTRANSFERASE"/>
    <property type="match status" value="1"/>
</dbReference>
<evidence type="ECO:0000256" key="17">
    <source>
        <dbReference type="PIRNR" id="PIRNR000732"/>
    </source>
</evidence>
<evidence type="ECO:0000256" key="9">
    <source>
        <dbReference type="ARBA" id="ARBA00022490"/>
    </source>
</evidence>
<name>A0A844FZB5_9BACT</name>
<keyword evidence="13 17" id="KW-0479">Metal-binding</keyword>
<keyword evidence="15 17" id="KW-0460">Magnesium</keyword>
<sequence>MALPTQTIQALAVSPGIAIGRTMRVTGQTRYREPEPHRITEDEIPAELSRLSAALALTRTQLVELRQEVRNKLKAQEAEIFDAHIMIVDDRTMIAEAEKGIREKHYVAEYALYLASEHFANVFAGMADEYLRERAADIRDVSARILSNLTNIHVHGHEIDLDDRRIIVAHNLSPSETAQLDVEKVLGFAVETGSATSHTAILARSMRLPAVVGIPPELPEQLTADDKLIIDGYSGKLLINPDARTEEAYRLKKAEAGQLWSRLESESELRPETTDGFIVQLAANLDSPDKVGEVKRCGASGIGLFRTEYLYMNRQTLPDEEEQFEVYKKLLVECDNAPLIVRTLDVGGDKFNTNIYRANEQNPFLGLRGIRLCLHERRDILETQLRALLRAGVFGNLRVMLPMVSSIREVIEVRSIIGQLQQQLENEKLEYMSHLPLGIMIETPAAALMADKFAPMVDFFSIGTNDLVQYTMAIDRGNERVAYLYRPSHPAILGLIRNCVEAANRHNIWVSVCGQAAADAYMVPLLAGIGVHELSMAPSSIAVVRRVIRSMSMFEMQETAQAALACTNATDALAISEALIHLRAPEIVNI</sequence>
<evidence type="ECO:0000256" key="7">
    <source>
        <dbReference type="ARBA" id="ARBA00016544"/>
    </source>
</evidence>
<dbReference type="RefSeq" id="WP_154416976.1">
    <property type="nucleotide sequence ID" value="NZ_DBFCGB010000092.1"/>
</dbReference>
<dbReference type="SUPFAM" id="SSF47831">
    <property type="entry name" value="Enzyme I of the PEP:sugar phosphotransferase system HPr-binding (sub)domain"/>
    <property type="match status" value="1"/>
</dbReference>
<feature type="binding site" evidence="19">
    <location>
        <position position="476"/>
    </location>
    <ligand>
        <name>phosphoenolpyruvate</name>
        <dbReference type="ChEBI" id="CHEBI:58702"/>
    </ligand>
</feature>
<dbReference type="InterPro" id="IPR040442">
    <property type="entry name" value="Pyrv_kinase-like_dom_sf"/>
</dbReference>
<evidence type="ECO:0000259" key="22">
    <source>
        <dbReference type="Pfam" id="PF00391"/>
    </source>
</evidence>
<dbReference type="NCBIfam" id="TIGR01417">
    <property type="entry name" value="PTS_I_fam"/>
    <property type="match status" value="1"/>
</dbReference>
<evidence type="ECO:0000256" key="18">
    <source>
        <dbReference type="PIRSR" id="PIRSR000732-1"/>
    </source>
</evidence>
<evidence type="ECO:0000256" key="8">
    <source>
        <dbReference type="ARBA" id="ARBA00022448"/>
    </source>
</evidence>
<dbReference type="GO" id="GO:0046872">
    <property type="term" value="F:metal ion binding"/>
    <property type="evidence" value="ECO:0007669"/>
    <property type="project" value="UniProtKB-KW"/>
</dbReference>
<keyword evidence="25" id="KW-0670">Pyruvate</keyword>
<dbReference type="GO" id="GO:0009401">
    <property type="term" value="P:phosphoenolpyruvate-dependent sugar phosphotransferase system"/>
    <property type="evidence" value="ECO:0007669"/>
    <property type="project" value="UniProtKB-KW"/>
</dbReference>
<dbReference type="Gene3D" id="3.20.20.60">
    <property type="entry name" value="Phosphoenolpyruvate-binding domains"/>
    <property type="match status" value="1"/>
</dbReference>
<gene>
    <name evidence="25" type="primary">ptsP</name>
    <name evidence="25" type="ORF">FYJ85_03255</name>
</gene>
<keyword evidence="26" id="KW-1185">Reference proteome</keyword>
<dbReference type="InterPro" id="IPR008279">
    <property type="entry name" value="PEP-util_enz_mobile_dom"/>
</dbReference>
<dbReference type="InterPro" id="IPR006318">
    <property type="entry name" value="PTS_EI-like"/>
</dbReference>
<feature type="coiled-coil region" evidence="21">
    <location>
        <begin position="48"/>
        <end position="79"/>
    </location>
</feature>
<dbReference type="SUPFAM" id="SSF52009">
    <property type="entry name" value="Phosphohistidine domain"/>
    <property type="match status" value="1"/>
</dbReference>
<evidence type="ECO:0000256" key="2">
    <source>
        <dbReference type="ARBA" id="ARBA00001946"/>
    </source>
</evidence>
<comment type="cofactor">
    <cofactor evidence="2 17 20">
        <name>Mg(2+)</name>
        <dbReference type="ChEBI" id="CHEBI:18420"/>
    </cofactor>
</comment>
<dbReference type="PIRSF" id="PIRSF000732">
    <property type="entry name" value="PTS_enzyme_I"/>
    <property type="match status" value="1"/>
</dbReference>
<comment type="function">
    <text evidence="3 17">General (non sugar-specific) component of the phosphoenolpyruvate-dependent sugar phosphotransferase system (sugar PTS). This major carbohydrate active-transport system catalyzes the phosphorylation of incoming sugar substrates concomitantly with their translocation across the cell membrane. Enzyme I transfers the phosphoryl group from phosphoenolpyruvate (PEP) to the phosphoryl carrier protein (HPr).</text>
</comment>
<protein>
    <recommendedName>
        <fullName evidence="7 17">Phosphoenolpyruvate-protein phosphotransferase</fullName>
        <ecNumber evidence="6 17">2.7.3.9</ecNumber>
    </recommendedName>
    <alternativeName>
        <fullName evidence="16 17">Phosphotransferase system, enzyme I</fullName>
    </alternativeName>
</protein>
<dbReference type="InterPro" id="IPR008731">
    <property type="entry name" value="PTS_EIN"/>
</dbReference>
<comment type="similarity">
    <text evidence="5 17">Belongs to the PEP-utilizing enzyme family.</text>
</comment>
<dbReference type="PANTHER" id="PTHR46244">
    <property type="entry name" value="PHOSPHOENOLPYRUVATE-PROTEIN PHOSPHOTRANSFERASE"/>
    <property type="match status" value="1"/>
</dbReference>
<evidence type="ECO:0000256" key="1">
    <source>
        <dbReference type="ARBA" id="ARBA00000683"/>
    </source>
</evidence>
<dbReference type="Proteomes" id="UP000435649">
    <property type="component" value="Unassembled WGS sequence"/>
</dbReference>
<dbReference type="GO" id="GO:0016301">
    <property type="term" value="F:kinase activity"/>
    <property type="evidence" value="ECO:0007669"/>
    <property type="project" value="UniProtKB-KW"/>
</dbReference>
<evidence type="ECO:0000256" key="10">
    <source>
        <dbReference type="ARBA" id="ARBA00022597"/>
    </source>
</evidence>
<evidence type="ECO:0000256" key="16">
    <source>
        <dbReference type="ARBA" id="ARBA00033235"/>
    </source>
</evidence>
<dbReference type="Gene3D" id="1.10.274.10">
    <property type="entry name" value="PtsI, HPr-binding domain"/>
    <property type="match status" value="1"/>
</dbReference>
<evidence type="ECO:0000256" key="4">
    <source>
        <dbReference type="ARBA" id="ARBA00004496"/>
    </source>
</evidence>
<dbReference type="InterPro" id="IPR050499">
    <property type="entry name" value="PEP-utilizing_PTS_enzyme"/>
</dbReference>
<keyword evidence="21" id="KW-0175">Coiled coil</keyword>
<dbReference type="InterPro" id="IPR000121">
    <property type="entry name" value="PEP_util_C"/>
</dbReference>
<feature type="binding site" evidence="20">
    <location>
        <position position="466"/>
    </location>
    <ligand>
        <name>Mg(2+)</name>
        <dbReference type="ChEBI" id="CHEBI:18420"/>
    </ligand>
</feature>
<comment type="caution">
    <text evidence="25">The sequence shown here is derived from an EMBL/GenBank/DDBJ whole genome shotgun (WGS) entry which is preliminary data.</text>
</comment>
<evidence type="ECO:0000256" key="3">
    <source>
        <dbReference type="ARBA" id="ARBA00002728"/>
    </source>
</evidence>